<evidence type="ECO:0000313" key="2">
    <source>
        <dbReference type="EMBL" id="RQP22742.1"/>
    </source>
</evidence>
<dbReference type="AlphaFoldDB" id="A0A3N7IVB2"/>
<feature type="compositionally biased region" description="Polar residues" evidence="1">
    <location>
        <begin position="14"/>
        <end position="27"/>
    </location>
</feature>
<gene>
    <name evidence="2" type="ORF">DZC73_20815</name>
</gene>
<dbReference type="InterPro" id="IPR013391">
    <property type="entry name" value="T3SS_HrpB2"/>
</dbReference>
<reference evidence="2 3" key="1">
    <citation type="submission" date="2018-08" db="EMBL/GenBank/DDBJ databases">
        <authorList>
            <person name="Khan S.A."/>
            <person name="Jeon C.O."/>
            <person name="Chun B.H."/>
            <person name="Jeong S.E."/>
        </authorList>
    </citation>
    <scope>NUCLEOTIDE SEQUENCE [LARGE SCALE GENOMIC DNA]</scope>
    <source>
        <strain evidence="2 3">S-16</strain>
    </source>
</reference>
<feature type="compositionally biased region" description="Basic residues" evidence="1">
    <location>
        <begin position="36"/>
        <end position="48"/>
    </location>
</feature>
<sequence length="212" mass="23441">MACGPPTRRKRATCRTTPRPSPSSTCWSASPAAHPSRTRRRRRNRHRPPCPWISRCRPTWASPAEPPEERTMNPVDSVAAIAAHHQTQAVGAVAPPLQVIAQQQQAGTPDMQELTQRFREMMEKPQPAQQAEMRPQDSMLTHIMSNGEEFLKQTHERVAELRAQAPYMSPSEFVAASIEVSEAASIGNFQLQAATSVASGTNKSVQSLLKNQ</sequence>
<reference evidence="2 3" key="2">
    <citation type="submission" date="2018-12" db="EMBL/GenBank/DDBJ databases">
        <title>Rhizobacter gummiphilus sp. nov., a rubber-degrading bacterium isolated from the soil of a botanical garden in Japan.</title>
        <authorList>
            <person name="Shunsuke S.S."/>
        </authorList>
    </citation>
    <scope>NUCLEOTIDE SEQUENCE [LARGE SCALE GENOMIC DNA]</scope>
    <source>
        <strain evidence="2 3">S-16</strain>
    </source>
</reference>
<name>A0A3N7IVB2_9BURK</name>
<comment type="caution">
    <text evidence="2">The sequence shown here is derived from an EMBL/GenBank/DDBJ whole genome shotgun (WGS) entry which is preliminary data.</text>
</comment>
<keyword evidence="3" id="KW-1185">Reference proteome</keyword>
<dbReference type="Proteomes" id="UP000267464">
    <property type="component" value="Unassembled WGS sequence"/>
</dbReference>
<protein>
    <submittedName>
        <fullName evidence="2">Uncharacterized protein</fullName>
    </submittedName>
</protein>
<organism evidence="2 3">
    <name type="scientific">Piscinibacter terrae</name>
    <dbReference type="NCBI Taxonomy" id="2496871"/>
    <lineage>
        <taxon>Bacteria</taxon>
        <taxon>Pseudomonadati</taxon>
        <taxon>Pseudomonadota</taxon>
        <taxon>Betaproteobacteria</taxon>
        <taxon>Burkholderiales</taxon>
        <taxon>Sphaerotilaceae</taxon>
        <taxon>Piscinibacter</taxon>
    </lineage>
</organism>
<dbReference type="Pfam" id="PF09487">
    <property type="entry name" value="HrpB2"/>
    <property type="match status" value="1"/>
</dbReference>
<evidence type="ECO:0000313" key="3">
    <source>
        <dbReference type="Proteomes" id="UP000267464"/>
    </source>
</evidence>
<feature type="region of interest" description="Disordered" evidence="1">
    <location>
        <begin position="1"/>
        <end position="53"/>
    </location>
</feature>
<evidence type="ECO:0000256" key="1">
    <source>
        <dbReference type="SAM" id="MobiDB-lite"/>
    </source>
</evidence>
<dbReference type="EMBL" id="QUSW01000006">
    <property type="protein sequence ID" value="RQP22742.1"/>
    <property type="molecule type" value="Genomic_DNA"/>
</dbReference>
<accession>A0A3N7IVB2</accession>
<proteinExistence type="predicted"/>